<dbReference type="OrthoDB" id="189770at2759"/>
<dbReference type="PANTHER" id="PTHR28348">
    <property type="entry name" value="UPF0193 PROTEIN EVG1"/>
    <property type="match status" value="1"/>
</dbReference>
<evidence type="ECO:0000256" key="1">
    <source>
        <dbReference type="SAM" id="MobiDB-lite"/>
    </source>
</evidence>
<gene>
    <name evidence="2" type="ORF">HOLleu_17459</name>
</gene>
<comment type="caution">
    <text evidence="2">The sequence shown here is derived from an EMBL/GenBank/DDBJ whole genome shotgun (WGS) entry which is preliminary data.</text>
</comment>
<dbReference type="InterPro" id="IPR007914">
    <property type="entry name" value="UPF0193"/>
</dbReference>
<dbReference type="AlphaFoldDB" id="A0A9Q1C1T8"/>
<keyword evidence="3" id="KW-1185">Reference proteome</keyword>
<dbReference type="Pfam" id="PF05250">
    <property type="entry name" value="UPF0193"/>
    <property type="match status" value="1"/>
</dbReference>
<accession>A0A9Q1C1T8</accession>
<dbReference type="Proteomes" id="UP001152320">
    <property type="component" value="Chromosome 8"/>
</dbReference>
<organism evidence="2 3">
    <name type="scientific">Holothuria leucospilota</name>
    <name type="common">Black long sea cucumber</name>
    <name type="synonym">Mertensiothuria leucospilota</name>
    <dbReference type="NCBI Taxonomy" id="206669"/>
    <lineage>
        <taxon>Eukaryota</taxon>
        <taxon>Metazoa</taxon>
        <taxon>Echinodermata</taxon>
        <taxon>Eleutherozoa</taxon>
        <taxon>Echinozoa</taxon>
        <taxon>Holothuroidea</taxon>
        <taxon>Aspidochirotacea</taxon>
        <taxon>Aspidochirotida</taxon>
        <taxon>Holothuriidae</taxon>
        <taxon>Holothuria</taxon>
    </lineage>
</organism>
<dbReference type="EMBL" id="JAIZAY010000008">
    <property type="protein sequence ID" value="KAJ8036817.1"/>
    <property type="molecule type" value="Genomic_DNA"/>
</dbReference>
<evidence type="ECO:0000313" key="3">
    <source>
        <dbReference type="Proteomes" id="UP001152320"/>
    </source>
</evidence>
<proteinExistence type="predicted"/>
<reference evidence="2" key="1">
    <citation type="submission" date="2021-10" db="EMBL/GenBank/DDBJ databases">
        <title>Tropical sea cucumber genome reveals ecological adaptation and Cuvierian tubules defense mechanism.</title>
        <authorList>
            <person name="Chen T."/>
        </authorList>
    </citation>
    <scope>NUCLEOTIDE SEQUENCE</scope>
    <source>
        <strain evidence="2">Nanhai2018</strain>
        <tissue evidence="2">Muscle</tissue>
    </source>
</reference>
<feature type="region of interest" description="Disordered" evidence="1">
    <location>
        <begin position="1"/>
        <end position="21"/>
    </location>
</feature>
<name>A0A9Q1C1T8_HOLLE</name>
<dbReference type="PANTHER" id="PTHR28348:SF1">
    <property type="entry name" value="UPF0193 PROTEIN EVG1"/>
    <property type="match status" value="1"/>
</dbReference>
<evidence type="ECO:0000313" key="2">
    <source>
        <dbReference type="EMBL" id="KAJ8036817.1"/>
    </source>
</evidence>
<feature type="region of interest" description="Disordered" evidence="1">
    <location>
        <begin position="49"/>
        <end position="116"/>
    </location>
</feature>
<sequence>MASSSSQKVTKGGLWDSKTPAYSKETQDLLKVMMQESKLTSFQQKQLTNSIQGGGTLPLRCNPTSSANAPRKVKSSKPKELKLSSGSGLRTKETIEATGAYERPKYRPNYTKSNEKDKQRLQNIMAFGKDIPEPTPEERAAILRVPSPEPDIDRFEELQAEIEERAQFLEDMKAMGREKEYASIISTEISQKIREMELIDADRTKALKQAVAEQERSAKQEEK</sequence>
<protein>
    <submittedName>
        <fullName evidence="2">UPF0193 protein EVG1-like</fullName>
    </submittedName>
</protein>